<evidence type="ECO:0000313" key="3">
    <source>
        <dbReference type="Proteomes" id="UP000177625"/>
    </source>
</evidence>
<reference evidence="3" key="1">
    <citation type="submission" date="2016-03" db="EMBL/GenBank/DDBJ databases">
        <authorList>
            <person name="Guldener U."/>
        </authorList>
    </citation>
    <scope>NUCLEOTIDE SEQUENCE [LARGE SCALE GENOMIC DNA]</scope>
</reference>
<dbReference type="PANTHER" id="PTHR35910:SF6">
    <property type="entry name" value="2EXR DOMAIN-CONTAINING PROTEIN"/>
    <property type="match status" value="1"/>
</dbReference>
<dbReference type="EMBL" id="FJVC01000436">
    <property type="protein sequence ID" value="CZT50548.1"/>
    <property type="molecule type" value="Genomic_DNA"/>
</dbReference>
<feature type="domain" description="2EXR" evidence="1">
    <location>
        <begin position="1"/>
        <end position="76"/>
    </location>
</feature>
<dbReference type="AlphaFoldDB" id="A0A1E1MN80"/>
<sequence>MRIKIWNFNLTPRIVCVEQKVLSLDRGIRYTSSCPPPKMINVCKESRLVAEESYKQAFASTEDSPGIWFNFDTDILYLNSKWPLYDAAAQRFFEADRRRACDHKSFEDFISSTVLAEFHELESLTIANHPERHTRNTDGDLIFAEEKYSPSAASNHTDRHRWAHRFEARQNQREFAARRETRTALSAED</sequence>
<accession>A0A1E1MN80</accession>
<dbReference type="PANTHER" id="PTHR35910">
    <property type="entry name" value="2EXR DOMAIN-CONTAINING PROTEIN"/>
    <property type="match status" value="1"/>
</dbReference>
<gene>
    <name evidence="2" type="ORF">RSE6_11555</name>
</gene>
<protein>
    <recommendedName>
        <fullName evidence="1">2EXR domain-containing protein</fullName>
    </recommendedName>
</protein>
<keyword evidence="3" id="KW-1185">Reference proteome</keyword>
<dbReference type="Proteomes" id="UP000177625">
    <property type="component" value="Unassembled WGS sequence"/>
</dbReference>
<organism evidence="2 3">
    <name type="scientific">Rhynchosporium secalis</name>
    <name type="common">Barley scald fungus</name>
    <dbReference type="NCBI Taxonomy" id="38038"/>
    <lineage>
        <taxon>Eukaryota</taxon>
        <taxon>Fungi</taxon>
        <taxon>Dikarya</taxon>
        <taxon>Ascomycota</taxon>
        <taxon>Pezizomycotina</taxon>
        <taxon>Leotiomycetes</taxon>
        <taxon>Helotiales</taxon>
        <taxon>Ploettnerulaceae</taxon>
        <taxon>Rhynchosporium</taxon>
    </lineage>
</organism>
<name>A0A1E1MN80_RHYSE</name>
<dbReference type="Pfam" id="PF20150">
    <property type="entry name" value="2EXR"/>
    <property type="match status" value="1"/>
</dbReference>
<proteinExistence type="predicted"/>
<dbReference type="InterPro" id="IPR045518">
    <property type="entry name" value="2EXR"/>
</dbReference>
<evidence type="ECO:0000313" key="2">
    <source>
        <dbReference type="EMBL" id="CZT50548.1"/>
    </source>
</evidence>
<evidence type="ECO:0000259" key="1">
    <source>
        <dbReference type="Pfam" id="PF20150"/>
    </source>
</evidence>